<comment type="caution">
    <text evidence="4">The sequence shown here is derived from an EMBL/GenBank/DDBJ whole genome shotgun (WGS) entry which is preliminary data.</text>
</comment>
<gene>
    <name evidence="4" type="ORF">CORC01_03962</name>
</gene>
<dbReference type="PANTHER" id="PTHR24305:SF168">
    <property type="entry name" value="P450, PUTATIVE (EUROFUNG)-RELATED"/>
    <property type="match status" value="1"/>
</dbReference>
<dbReference type="GO" id="GO:0005506">
    <property type="term" value="F:iron ion binding"/>
    <property type="evidence" value="ECO:0007669"/>
    <property type="project" value="InterPro"/>
</dbReference>
<dbReference type="AlphaFoldDB" id="A0A1G4BGZ7"/>
<evidence type="ECO:0000313" key="5">
    <source>
        <dbReference type="Proteomes" id="UP000176998"/>
    </source>
</evidence>
<name>A0A1G4BGZ7_9PEZI</name>
<dbReference type="GO" id="GO:0016705">
    <property type="term" value="F:oxidoreductase activity, acting on paired donors, with incorporation or reduction of molecular oxygen"/>
    <property type="evidence" value="ECO:0007669"/>
    <property type="project" value="InterPro"/>
</dbReference>
<keyword evidence="3" id="KW-0408">Iron</keyword>
<evidence type="ECO:0000256" key="3">
    <source>
        <dbReference type="ARBA" id="ARBA00023004"/>
    </source>
</evidence>
<dbReference type="GO" id="GO:0020037">
    <property type="term" value="F:heme binding"/>
    <property type="evidence" value="ECO:0007669"/>
    <property type="project" value="InterPro"/>
</dbReference>
<dbReference type="RefSeq" id="XP_022477788.1">
    <property type="nucleotide sequence ID" value="XM_022615611.1"/>
</dbReference>
<dbReference type="OrthoDB" id="1470350at2759"/>
<dbReference type="Pfam" id="PF00067">
    <property type="entry name" value="p450"/>
    <property type="match status" value="1"/>
</dbReference>
<dbReference type="SUPFAM" id="SSF48264">
    <property type="entry name" value="Cytochrome P450"/>
    <property type="match status" value="1"/>
</dbReference>
<accession>A0A1G4BGZ7</accession>
<organism evidence="4 5">
    <name type="scientific">Colletotrichum orchidophilum</name>
    <dbReference type="NCBI Taxonomy" id="1209926"/>
    <lineage>
        <taxon>Eukaryota</taxon>
        <taxon>Fungi</taxon>
        <taxon>Dikarya</taxon>
        <taxon>Ascomycota</taxon>
        <taxon>Pezizomycotina</taxon>
        <taxon>Sordariomycetes</taxon>
        <taxon>Hypocreomycetidae</taxon>
        <taxon>Glomerellales</taxon>
        <taxon>Glomerellaceae</taxon>
        <taxon>Colletotrichum</taxon>
    </lineage>
</organism>
<evidence type="ECO:0000256" key="2">
    <source>
        <dbReference type="ARBA" id="ARBA00022723"/>
    </source>
</evidence>
<keyword evidence="2" id="KW-0479">Metal-binding</keyword>
<proteinExistence type="predicted"/>
<sequence>MRYDDLRKEYREKLSPRSSRYFECAGCENGGFEPCVDKIVARFVSLVESRYMSTSNEFRPMEFSHKSQYFALDVISELSFGEALGFLANNEYLFGYVATNNLVFPYLRFMLNILSTLVEQTIAGSDSTATAVRITMLYLLNIPASLIALRREMDNGIAQGRISSPIRDSEARQLPYLQAVIREAHNNAPFLIWCGQCGKDAFGCDVDVFRPECWLEAAEDEERFGAMCGVVDLAFGHGRF</sequence>
<reference evidence="4 5" key="1">
    <citation type="submission" date="2016-09" db="EMBL/GenBank/DDBJ databases">
        <authorList>
            <person name="Capua I."/>
            <person name="De Benedictis P."/>
            <person name="Joannis T."/>
            <person name="Lombin L.H."/>
            <person name="Cattoli G."/>
        </authorList>
    </citation>
    <scope>NUCLEOTIDE SEQUENCE [LARGE SCALE GENOMIC DNA]</scope>
    <source>
        <strain evidence="4 5">IMI 309357</strain>
    </source>
</reference>
<dbReference type="EMBL" id="MJBS01000025">
    <property type="protein sequence ID" value="OHF00645.1"/>
    <property type="molecule type" value="Genomic_DNA"/>
</dbReference>
<dbReference type="Gene3D" id="1.10.630.10">
    <property type="entry name" value="Cytochrome P450"/>
    <property type="match status" value="2"/>
</dbReference>
<keyword evidence="5" id="KW-1185">Reference proteome</keyword>
<evidence type="ECO:0000256" key="1">
    <source>
        <dbReference type="ARBA" id="ARBA00022617"/>
    </source>
</evidence>
<keyword evidence="1" id="KW-0349">Heme</keyword>
<evidence type="ECO:0000313" key="4">
    <source>
        <dbReference type="EMBL" id="OHF00645.1"/>
    </source>
</evidence>
<dbReference type="Proteomes" id="UP000176998">
    <property type="component" value="Unassembled WGS sequence"/>
</dbReference>
<dbReference type="InterPro" id="IPR001128">
    <property type="entry name" value="Cyt_P450"/>
</dbReference>
<dbReference type="InterPro" id="IPR050121">
    <property type="entry name" value="Cytochrome_P450_monoxygenase"/>
</dbReference>
<protein>
    <submittedName>
        <fullName evidence="4">Cytochrome P450</fullName>
    </submittedName>
</protein>
<dbReference type="PANTHER" id="PTHR24305">
    <property type="entry name" value="CYTOCHROME P450"/>
    <property type="match status" value="1"/>
</dbReference>
<dbReference type="InterPro" id="IPR036396">
    <property type="entry name" value="Cyt_P450_sf"/>
</dbReference>
<dbReference type="GeneID" id="34557121"/>
<dbReference type="GO" id="GO:0004497">
    <property type="term" value="F:monooxygenase activity"/>
    <property type="evidence" value="ECO:0007669"/>
    <property type="project" value="InterPro"/>
</dbReference>
<dbReference type="STRING" id="1209926.A0A1G4BGZ7"/>